<evidence type="ECO:0000313" key="1">
    <source>
        <dbReference type="EMBL" id="TBL77820.1"/>
    </source>
</evidence>
<organism evidence="1 2">
    <name type="scientific">Paenibacillus thalictri</name>
    <dbReference type="NCBI Taxonomy" id="2527873"/>
    <lineage>
        <taxon>Bacteria</taxon>
        <taxon>Bacillati</taxon>
        <taxon>Bacillota</taxon>
        <taxon>Bacilli</taxon>
        <taxon>Bacillales</taxon>
        <taxon>Paenibacillaceae</taxon>
        <taxon>Paenibacillus</taxon>
    </lineage>
</organism>
<sequence>MKWSIERLEAEKTQDKELLGKIVLVVEGHKSPYEVTLHSKNGRDWSYSLNFAGASGPEEQIDELEEQIEEDDDMFDSLTAAIKAHIAK</sequence>
<dbReference type="EMBL" id="SIRE01000011">
    <property type="protein sequence ID" value="TBL77820.1"/>
    <property type="molecule type" value="Genomic_DNA"/>
</dbReference>
<protein>
    <submittedName>
        <fullName evidence="1">Uncharacterized protein</fullName>
    </submittedName>
</protein>
<name>A0A4Q9DRZ8_9BACL</name>
<dbReference type="RefSeq" id="WP_131014551.1">
    <property type="nucleotide sequence ID" value="NZ_SIRE01000011.1"/>
</dbReference>
<dbReference type="Proteomes" id="UP000293142">
    <property type="component" value="Unassembled WGS sequence"/>
</dbReference>
<dbReference type="AlphaFoldDB" id="A0A4Q9DRZ8"/>
<reference evidence="1 2" key="1">
    <citation type="submission" date="2019-02" db="EMBL/GenBank/DDBJ databases">
        <title>Paenibacillus sp. nov., isolated from surface-sterilized tissue of Thalictrum simplex L.</title>
        <authorList>
            <person name="Tuo L."/>
        </authorList>
    </citation>
    <scope>NUCLEOTIDE SEQUENCE [LARGE SCALE GENOMIC DNA]</scope>
    <source>
        <strain evidence="1 2">N2SHLJ1</strain>
    </source>
</reference>
<keyword evidence="2" id="KW-1185">Reference proteome</keyword>
<gene>
    <name evidence="1" type="ORF">EYB31_16925</name>
</gene>
<accession>A0A4Q9DRZ8</accession>
<comment type="caution">
    <text evidence="1">The sequence shown here is derived from an EMBL/GenBank/DDBJ whole genome shotgun (WGS) entry which is preliminary data.</text>
</comment>
<proteinExistence type="predicted"/>
<evidence type="ECO:0000313" key="2">
    <source>
        <dbReference type="Proteomes" id="UP000293142"/>
    </source>
</evidence>
<dbReference type="OrthoDB" id="2665115at2"/>